<dbReference type="GO" id="GO:0005737">
    <property type="term" value="C:cytoplasm"/>
    <property type="evidence" value="ECO:0007669"/>
    <property type="project" value="TreeGrafter"/>
</dbReference>
<gene>
    <name evidence="5" type="ORF">F0357_18745</name>
</gene>
<feature type="domain" description="Acyl-CoA dehydrogenase C-terminal" evidence="4">
    <location>
        <begin position="243"/>
        <end position="378"/>
    </location>
</feature>
<dbReference type="Gene3D" id="1.10.540.10">
    <property type="entry name" value="Acyl-CoA dehydrogenase/oxidase, N-terminal domain"/>
    <property type="match status" value="1"/>
</dbReference>
<evidence type="ECO:0000256" key="1">
    <source>
        <dbReference type="ARBA" id="ARBA00023002"/>
    </source>
</evidence>
<sequence>MTFPHGVWGVGPSGSYEALADRFRPLFARIREGAAKREVTRTLPFEEIGLLREAGFTALRVPQRFGGAGVTLPEFFALLTELAAADSNLPQALRSHFAFIEDVVNAPESPQRDAWLTRLGGGELVGGAWTEIGNAVVGTFDTRVTRNGSGLVLTGKKYYTTGSLYADWIEVGAIDDAGESVMVRVPRSAAGIDIADDWDGFGQILTASGTAVFDKVPVADEDVIGDGNRFRYSAAFFQTVHLATLAGIARAAASDVAAAVAERRRTFSHAAAPVAAQDPQILQVVGKVHSHAYAAGAIVEKATAALERAALAHGAGDEAAEEAANIAAEIEVAQAQTVVTSLVLEATTVLFDALGASATSRPKALDRYWRNARTLSSHNPRIYKDRIVGDYAVNGTLPPFQWTIGATPT</sequence>
<comment type="similarity">
    <text evidence="2">Belongs to the HpaH/HsaA monooxygenase family.</text>
</comment>
<evidence type="ECO:0000313" key="6">
    <source>
        <dbReference type="Proteomes" id="UP000332515"/>
    </source>
</evidence>
<organism evidence="5 6">
    <name type="scientific">Segnochrobactrum spirostomi</name>
    <dbReference type="NCBI Taxonomy" id="2608987"/>
    <lineage>
        <taxon>Bacteria</taxon>
        <taxon>Pseudomonadati</taxon>
        <taxon>Pseudomonadota</taxon>
        <taxon>Alphaproteobacteria</taxon>
        <taxon>Hyphomicrobiales</taxon>
        <taxon>Segnochrobactraceae</taxon>
        <taxon>Segnochrobactrum</taxon>
    </lineage>
</organism>
<dbReference type="Gene3D" id="1.20.140.10">
    <property type="entry name" value="Butyryl-CoA Dehydrogenase, subunit A, domain 3"/>
    <property type="match status" value="1"/>
</dbReference>
<reference evidence="5 6" key="1">
    <citation type="submission" date="2019-09" db="EMBL/GenBank/DDBJ databases">
        <title>Segnochrobactrum spirostomi gen. nov., sp. nov., isolated from the ciliate Spirostomum cf. yagiui and description of a novel family, Segnochrobactraceae fam. nov. within the order Rhizobiales of the class Alphaproteobacteria.</title>
        <authorList>
            <person name="Akter S."/>
            <person name="Shazib S.U.A."/>
            <person name="Shin M.K."/>
        </authorList>
    </citation>
    <scope>NUCLEOTIDE SEQUENCE [LARGE SCALE GENOMIC DNA]</scope>
    <source>
        <strain evidence="5 6">Sp-1</strain>
    </source>
</reference>
<evidence type="ECO:0000259" key="4">
    <source>
        <dbReference type="Pfam" id="PF08028"/>
    </source>
</evidence>
<protein>
    <submittedName>
        <fullName evidence="5">Monooxygenase</fullName>
    </submittedName>
</protein>
<dbReference type="SUPFAM" id="SSF47203">
    <property type="entry name" value="Acyl-CoA dehydrogenase C-terminal domain-like"/>
    <property type="match status" value="1"/>
</dbReference>
<comment type="caution">
    <text evidence="5">The sequence shown here is derived from an EMBL/GenBank/DDBJ whole genome shotgun (WGS) entry which is preliminary data.</text>
</comment>
<dbReference type="Proteomes" id="UP000332515">
    <property type="component" value="Unassembled WGS sequence"/>
</dbReference>
<dbReference type="InterPro" id="IPR013786">
    <property type="entry name" value="AcylCoA_DH/ox_N"/>
</dbReference>
<dbReference type="GO" id="GO:0050660">
    <property type="term" value="F:flavin adenine dinucleotide binding"/>
    <property type="evidence" value="ECO:0007669"/>
    <property type="project" value="InterPro"/>
</dbReference>
<dbReference type="GO" id="GO:0003995">
    <property type="term" value="F:acyl-CoA dehydrogenase activity"/>
    <property type="evidence" value="ECO:0007669"/>
    <property type="project" value="TreeGrafter"/>
</dbReference>
<dbReference type="PANTHER" id="PTHR48083">
    <property type="entry name" value="MEDIUM-CHAIN SPECIFIC ACYL-COA DEHYDROGENASE, MITOCHONDRIAL-RELATED"/>
    <property type="match status" value="1"/>
</dbReference>
<evidence type="ECO:0000313" key="5">
    <source>
        <dbReference type="EMBL" id="MQT14656.1"/>
    </source>
</evidence>
<dbReference type="InterPro" id="IPR013107">
    <property type="entry name" value="Acyl-CoA_DH_C"/>
</dbReference>
<dbReference type="InterPro" id="IPR009100">
    <property type="entry name" value="AcylCoA_DH/oxidase_NM_dom_sf"/>
</dbReference>
<proteinExistence type="inferred from homology"/>
<evidence type="ECO:0000256" key="2">
    <source>
        <dbReference type="ARBA" id="ARBA00049661"/>
    </source>
</evidence>
<dbReference type="PANTHER" id="PTHR48083:SF19">
    <property type="entry name" value="FLAVIN-DEPENDENT MONOOXYGENASE, OXYGENASE SUBUNIT HSAA"/>
    <property type="match status" value="1"/>
</dbReference>
<dbReference type="InterPro" id="IPR037069">
    <property type="entry name" value="AcylCoA_DH/ox_N_sf"/>
</dbReference>
<keyword evidence="6" id="KW-1185">Reference proteome</keyword>
<evidence type="ECO:0000259" key="3">
    <source>
        <dbReference type="Pfam" id="PF02771"/>
    </source>
</evidence>
<name>A0A6A7Y755_9HYPH</name>
<feature type="domain" description="Acyl-CoA dehydrogenase/oxidase N-terminal" evidence="3">
    <location>
        <begin position="27"/>
        <end position="123"/>
    </location>
</feature>
<dbReference type="Pfam" id="PF02771">
    <property type="entry name" value="Acyl-CoA_dh_N"/>
    <property type="match status" value="1"/>
</dbReference>
<dbReference type="EMBL" id="VWNA01000002">
    <property type="protein sequence ID" value="MQT14656.1"/>
    <property type="molecule type" value="Genomic_DNA"/>
</dbReference>
<dbReference type="InterPro" id="IPR046373">
    <property type="entry name" value="Acyl-CoA_Oxase/DH_mid-dom_sf"/>
</dbReference>
<dbReference type="SUPFAM" id="SSF56645">
    <property type="entry name" value="Acyl-CoA dehydrogenase NM domain-like"/>
    <property type="match status" value="1"/>
</dbReference>
<dbReference type="Gene3D" id="2.40.110.10">
    <property type="entry name" value="Butyryl-CoA Dehydrogenase, subunit A, domain 2"/>
    <property type="match status" value="1"/>
</dbReference>
<accession>A0A6A7Y755</accession>
<dbReference type="PIRSF" id="PIRSF016578">
    <property type="entry name" value="HsaA"/>
    <property type="match status" value="1"/>
</dbReference>
<dbReference type="InterPro" id="IPR050741">
    <property type="entry name" value="Acyl-CoA_dehydrogenase"/>
</dbReference>
<dbReference type="RefSeq" id="WP_312861729.1">
    <property type="nucleotide sequence ID" value="NZ_VWNA01000002.1"/>
</dbReference>
<dbReference type="InterPro" id="IPR036250">
    <property type="entry name" value="AcylCo_DH-like_C"/>
</dbReference>
<dbReference type="GO" id="GO:0033539">
    <property type="term" value="P:fatty acid beta-oxidation using acyl-CoA dehydrogenase"/>
    <property type="evidence" value="ECO:0007669"/>
    <property type="project" value="TreeGrafter"/>
</dbReference>
<keyword evidence="5" id="KW-0503">Monooxygenase</keyword>
<dbReference type="Pfam" id="PF08028">
    <property type="entry name" value="Acyl-CoA_dh_2"/>
    <property type="match status" value="1"/>
</dbReference>
<dbReference type="GO" id="GO:0016712">
    <property type="term" value="F:oxidoreductase activity, acting on paired donors, with incorporation or reduction of molecular oxygen, reduced flavin or flavoprotein as one donor, and incorporation of one atom of oxygen"/>
    <property type="evidence" value="ECO:0007669"/>
    <property type="project" value="TreeGrafter"/>
</dbReference>
<keyword evidence="1" id="KW-0560">Oxidoreductase</keyword>
<dbReference type="AlphaFoldDB" id="A0A6A7Y755"/>